<feature type="chain" id="PRO_5039106125" evidence="2">
    <location>
        <begin position="22"/>
        <end position="207"/>
    </location>
</feature>
<dbReference type="OrthoDB" id="5184409at2"/>
<feature type="region of interest" description="Disordered" evidence="1">
    <location>
        <begin position="144"/>
        <end position="175"/>
    </location>
</feature>
<name>A0A561BJH7_9ACTN</name>
<gene>
    <name evidence="3" type="ORF">FB561_0033</name>
</gene>
<dbReference type="AlphaFoldDB" id="A0A561BJH7"/>
<organism evidence="3 4">
    <name type="scientific">Kribbella amoyensis</name>
    <dbReference type="NCBI Taxonomy" id="996641"/>
    <lineage>
        <taxon>Bacteria</taxon>
        <taxon>Bacillati</taxon>
        <taxon>Actinomycetota</taxon>
        <taxon>Actinomycetes</taxon>
        <taxon>Propionibacteriales</taxon>
        <taxon>Kribbellaceae</taxon>
        <taxon>Kribbella</taxon>
    </lineage>
</organism>
<feature type="compositionally biased region" description="Polar residues" evidence="1">
    <location>
        <begin position="153"/>
        <end position="163"/>
    </location>
</feature>
<evidence type="ECO:0000256" key="2">
    <source>
        <dbReference type="SAM" id="SignalP"/>
    </source>
</evidence>
<evidence type="ECO:0000256" key="1">
    <source>
        <dbReference type="SAM" id="MobiDB-lite"/>
    </source>
</evidence>
<keyword evidence="4" id="KW-1185">Reference proteome</keyword>
<feature type="signal peptide" evidence="2">
    <location>
        <begin position="1"/>
        <end position="21"/>
    </location>
</feature>
<comment type="caution">
    <text evidence="3">The sequence shown here is derived from an EMBL/GenBank/DDBJ whole genome shotgun (WGS) entry which is preliminary data.</text>
</comment>
<evidence type="ECO:0000313" key="4">
    <source>
        <dbReference type="Proteomes" id="UP000318380"/>
    </source>
</evidence>
<protein>
    <submittedName>
        <fullName evidence="3">Uncharacterized protein</fullName>
    </submittedName>
</protein>
<dbReference type="RefSeq" id="WP_145801233.1">
    <property type="nucleotide sequence ID" value="NZ_VIVK01000001.1"/>
</dbReference>
<dbReference type="PROSITE" id="PS51257">
    <property type="entry name" value="PROKAR_LIPOPROTEIN"/>
    <property type="match status" value="1"/>
</dbReference>
<keyword evidence="2" id="KW-0732">Signal</keyword>
<dbReference type="Proteomes" id="UP000318380">
    <property type="component" value="Unassembled WGS sequence"/>
</dbReference>
<accession>A0A561BJH7</accession>
<proteinExistence type="predicted"/>
<sequence length="207" mass="22491">MATKRRVLLAAVAVLALTVFTGCTFRVGDPEEPDPVFGQGSSVRWDLTRPIEAKVVGLPADEMEILEVPDDATVTFTLPTDAWSGRIEDMTVTTRHGYLDTVDIFWTEADGQAAADRMVADAEVLGVDAARVAGWAGIAQRAETAGTHETTEKANYNGSNGRVSTAMKPSMRTSKGKGTPVRLFYRFYLRNVVEKTEPGVPRTSPTR</sequence>
<dbReference type="EMBL" id="VIVK01000001">
    <property type="protein sequence ID" value="TWD78985.1"/>
    <property type="molecule type" value="Genomic_DNA"/>
</dbReference>
<evidence type="ECO:0000313" key="3">
    <source>
        <dbReference type="EMBL" id="TWD78985.1"/>
    </source>
</evidence>
<reference evidence="3 4" key="1">
    <citation type="submission" date="2019-06" db="EMBL/GenBank/DDBJ databases">
        <title>Sequencing the genomes of 1000 actinobacteria strains.</title>
        <authorList>
            <person name="Klenk H.-P."/>
        </authorList>
    </citation>
    <scope>NUCLEOTIDE SEQUENCE [LARGE SCALE GENOMIC DNA]</scope>
    <source>
        <strain evidence="3 4">DSM 24683</strain>
    </source>
</reference>